<feature type="chain" id="PRO_5045890161" evidence="1">
    <location>
        <begin position="23"/>
        <end position="55"/>
    </location>
</feature>
<protein>
    <submittedName>
        <fullName evidence="2">Uncharacterized protein</fullName>
    </submittedName>
</protein>
<dbReference type="EMBL" id="JBHTLQ010000002">
    <property type="protein sequence ID" value="MFD1189169.1"/>
    <property type="molecule type" value="Genomic_DNA"/>
</dbReference>
<reference evidence="3" key="1">
    <citation type="journal article" date="2019" name="Int. J. Syst. Evol. Microbiol.">
        <title>The Global Catalogue of Microorganisms (GCM) 10K type strain sequencing project: providing services to taxonomists for standard genome sequencing and annotation.</title>
        <authorList>
            <consortium name="The Broad Institute Genomics Platform"/>
            <consortium name="The Broad Institute Genome Sequencing Center for Infectious Disease"/>
            <person name="Wu L."/>
            <person name="Ma J."/>
        </authorList>
    </citation>
    <scope>NUCLEOTIDE SEQUENCE [LARGE SCALE GENOMIC DNA]</scope>
    <source>
        <strain evidence="3">CCUG 55074</strain>
    </source>
</reference>
<feature type="signal peptide" evidence="1">
    <location>
        <begin position="1"/>
        <end position="22"/>
    </location>
</feature>
<sequence length="55" mass="5474">MRMLRLMTIVVAAAVGALLAMQAPMPIAHPIASQASACGCHTAGGAHGHPAGKNI</sequence>
<evidence type="ECO:0000313" key="3">
    <source>
        <dbReference type="Proteomes" id="UP001597216"/>
    </source>
</evidence>
<dbReference type="RefSeq" id="WP_377352069.1">
    <property type="nucleotide sequence ID" value="NZ_JBHTLQ010000002.1"/>
</dbReference>
<comment type="caution">
    <text evidence="2">The sequence shown here is derived from an EMBL/GenBank/DDBJ whole genome shotgun (WGS) entry which is preliminary data.</text>
</comment>
<accession>A0ABW3SW63</accession>
<evidence type="ECO:0000256" key="1">
    <source>
        <dbReference type="SAM" id="SignalP"/>
    </source>
</evidence>
<gene>
    <name evidence="2" type="ORF">ACFQ27_01135</name>
</gene>
<organism evidence="2 3">
    <name type="scientific">Phenylobacterium conjunctum</name>
    <dbReference type="NCBI Taxonomy" id="1298959"/>
    <lineage>
        <taxon>Bacteria</taxon>
        <taxon>Pseudomonadati</taxon>
        <taxon>Pseudomonadota</taxon>
        <taxon>Alphaproteobacteria</taxon>
        <taxon>Caulobacterales</taxon>
        <taxon>Caulobacteraceae</taxon>
        <taxon>Phenylobacterium</taxon>
    </lineage>
</organism>
<proteinExistence type="predicted"/>
<keyword evidence="1" id="KW-0732">Signal</keyword>
<dbReference type="Proteomes" id="UP001597216">
    <property type="component" value="Unassembled WGS sequence"/>
</dbReference>
<evidence type="ECO:0000313" key="2">
    <source>
        <dbReference type="EMBL" id="MFD1189169.1"/>
    </source>
</evidence>
<keyword evidence="3" id="KW-1185">Reference proteome</keyword>
<name>A0ABW3SW63_9CAUL</name>